<reference evidence="2 3" key="1">
    <citation type="journal article" date="2020" name="Nature">
        <title>Six reference-quality genomes reveal evolution of bat adaptations.</title>
        <authorList>
            <person name="Jebb D."/>
            <person name="Huang Z."/>
            <person name="Pippel M."/>
            <person name="Hughes G.M."/>
            <person name="Lavrichenko K."/>
            <person name="Devanna P."/>
            <person name="Winkler S."/>
            <person name="Jermiin L.S."/>
            <person name="Skirmuntt E.C."/>
            <person name="Katzourakis A."/>
            <person name="Burkitt-Gray L."/>
            <person name="Ray D.A."/>
            <person name="Sullivan K.A.M."/>
            <person name="Roscito J.G."/>
            <person name="Kirilenko B.M."/>
            <person name="Davalos L.M."/>
            <person name="Corthals A.P."/>
            <person name="Power M.L."/>
            <person name="Jones G."/>
            <person name="Ransome R.D."/>
            <person name="Dechmann D.K.N."/>
            <person name="Locatelli A.G."/>
            <person name="Puechmaille S.J."/>
            <person name="Fedrigo O."/>
            <person name="Jarvis E.D."/>
            <person name="Hiller M."/>
            <person name="Vernes S.C."/>
            <person name="Myers E.W."/>
            <person name="Teeling E.C."/>
        </authorList>
    </citation>
    <scope>NUCLEOTIDE SEQUENCE [LARGE SCALE GENOMIC DNA]</scope>
    <source>
        <strain evidence="2">MRouAeg1</strain>
        <tissue evidence="2">Muscle</tissue>
    </source>
</reference>
<accession>A0A7J8BF17</accession>
<gene>
    <name evidence="2" type="ORF">HJG63_009708</name>
</gene>
<proteinExistence type="predicted"/>
<name>A0A7J8BF17_ROUAE</name>
<protein>
    <submittedName>
        <fullName evidence="2">Uncharacterized protein</fullName>
    </submittedName>
</protein>
<sequence>MQRQNIPSTSTSRPPTSTHIIFKYSIEGLTVSYFSSLWSILFSQSVKGLAAQPTWPGSQRLPTWGPPSKWGRSPQAENKGWSRKAPSFSPGDGLVPNSRLGEGKESAEVRTERKVEICPSRLMSTKHKSCVFFFLQERVLVLIFIF</sequence>
<keyword evidence="3" id="KW-1185">Reference proteome</keyword>
<evidence type="ECO:0000313" key="2">
    <source>
        <dbReference type="EMBL" id="KAF6397036.1"/>
    </source>
</evidence>
<organism evidence="2 3">
    <name type="scientific">Rousettus aegyptiacus</name>
    <name type="common">Egyptian fruit bat</name>
    <name type="synonym">Pteropus aegyptiacus</name>
    <dbReference type="NCBI Taxonomy" id="9407"/>
    <lineage>
        <taxon>Eukaryota</taxon>
        <taxon>Metazoa</taxon>
        <taxon>Chordata</taxon>
        <taxon>Craniata</taxon>
        <taxon>Vertebrata</taxon>
        <taxon>Euteleostomi</taxon>
        <taxon>Mammalia</taxon>
        <taxon>Eutheria</taxon>
        <taxon>Laurasiatheria</taxon>
        <taxon>Chiroptera</taxon>
        <taxon>Yinpterochiroptera</taxon>
        <taxon>Pteropodoidea</taxon>
        <taxon>Pteropodidae</taxon>
        <taxon>Rousettinae</taxon>
        <taxon>Rousettus</taxon>
    </lineage>
</organism>
<dbReference type="EMBL" id="JACASE010000017">
    <property type="protein sequence ID" value="KAF6397036.1"/>
    <property type="molecule type" value="Genomic_DNA"/>
</dbReference>
<dbReference type="Proteomes" id="UP000593571">
    <property type="component" value="Unassembled WGS sequence"/>
</dbReference>
<comment type="caution">
    <text evidence="2">The sequence shown here is derived from an EMBL/GenBank/DDBJ whole genome shotgun (WGS) entry which is preliminary data.</text>
</comment>
<evidence type="ECO:0000313" key="3">
    <source>
        <dbReference type="Proteomes" id="UP000593571"/>
    </source>
</evidence>
<evidence type="ECO:0000256" key="1">
    <source>
        <dbReference type="SAM" id="MobiDB-lite"/>
    </source>
</evidence>
<dbReference type="AlphaFoldDB" id="A0A7J8BF17"/>
<feature type="region of interest" description="Disordered" evidence="1">
    <location>
        <begin position="52"/>
        <end position="108"/>
    </location>
</feature>